<feature type="region of interest" description="Disordered" evidence="1">
    <location>
        <begin position="29"/>
        <end position="185"/>
    </location>
</feature>
<keyword evidence="4" id="KW-1185">Reference proteome</keyword>
<reference evidence="3 4" key="1">
    <citation type="submission" date="2023-11" db="EMBL/GenBank/DDBJ databases">
        <title>Halocaridina rubra genome assembly.</title>
        <authorList>
            <person name="Smith C."/>
        </authorList>
    </citation>
    <scope>NUCLEOTIDE SEQUENCE [LARGE SCALE GENOMIC DNA]</scope>
    <source>
        <strain evidence="3">EP-1</strain>
        <tissue evidence="3">Whole</tissue>
    </source>
</reference>
<dbReference type="AlphaFoldDB" id="A0AAN9AG41"/>
<evidence type="ECO:0000256" key="2">
    <source>
        <dbReference type="SAM" id="SignalP"/>
    </source>
</evidence>
<feature type="compositionally biased region" description="Basic and acidic residues" evidence="1">
    <location>
        <begin position="137"/>
        <end position="152"/>
    </location>
</feature>
<sequence>MELFPVVSVILLLIQASWLDALNTNKSENFGERINGKSLRSASKEEQTDVTRPSRRGNENANRHAKRENPSILDSAQNANVSTEAYTREMPEANSKTLSDGTQTTLSPFQRKHTRNRYTYLPRRPTRLSVPPLNLNKKSETETESDSREQHTWKHLLHSRKPFEPPHREADNDRNGSPDTKNVEKRERNLTQNAEEDAMAYHFHKIKGQTAGHLSDDDKVEESPDCTHSERKNCTDNNPKQDRNDDRSEVPPSANRKQKLNGSGSSMKLHIHRVWNKPSATISPSVAVGGQVLHGGELHTVHSPGREELHSSKGENTKPNRNTDIVYGSKREALTVTPKLLSRNNGATNDLNSNNGFSVSPVSLTSQYVHLDTKNFVTTPGPLASHRLEDWLENTTDTRGLPFRTTSRQDEPKTYGSFILPPPASAQIITESTLAAEQRSTDDTMDGKGDVEGRESLTSLSSEKLSTFLPFTSGSLRKYQPGLSDYFNNRRQTSKPYQRPPSEEYMDMHIYKATQDIIQKAELEERRKGVCVALGVKIRKKMENLFTTCYRHFDRMSLFILLPLHSLTRDLLPHLIKNFAKWESTIVIYIQYQIINVKNMRCTLPDQGLDLKAQKTIFHCAVMDLSTEPLLWL</sequence>
<evidence type="ECO:0000313" key="3">
    <source>
        <dbReference type="EMBL" id="KAK7086257.1"/>
    </source>
</evidence>
<organism evidence="3 4">
    <name type="scientific">Halocaridina rubra</name>
    <name type="common">Hawaiian red shrimp</name>
    <dbReference type="NCBI Taxonomy" id="373956"/>
    <lineage>
        <taxon>Eukaryota</taxon>
        <taxon>Metazoa</taxon>
        <taxon>Ecdysozoa</taxon>
        <taxon>Arthropoda</taxon>
        <taxon>Crustacea</taxon>
        <taxon>Multicrustacea</taxon>
        <taxon>Malacostraca</taxon>
        <taxon>Eumalacostraca</taxon>
        <taxon>Eucarida</taxon>
        <taxon>Decapoda</taxon>
        <taxon>Pleocyemata</taxon>
        <taxon>Caridea</taxon>
        <taxon>Atyoidea</taxon>
        <taxon>Atyidae</taxon>
        <taxon>Halocaridina</taxon>
    </lineage>
</organism>
<feature type="chain" id="PRO_5042917828" evidence="2">
    <location>
        <begin position="22"/>
        <end position="633"/>
    </location>
</feature>
<feature type="region of interest" description="Disordered" evidence="1">
    <location>
        <begin position="209"/>
        <end position="267"/>
    </location>
</feature>
<dbReference type="Proteomes" id="UP001381693">
    <property type="component" value="Unassembled WGS sequence"/>
</dbReference>
<feature type="signal peptide" evidence="2">
    <location>
        <begin position="1"/>
        <end position="21"/>
    </location>
</feature>
<feature type="compositionally biased region" description="Basic and acidic residues" evidence="1">
    <location>
        <begin position="439"/>
        <end position="455"/>
    </location>
</feature>
<feature type="compositionally biased region" description="Polar residues" evidence="1">
    <location>
        <begin position="72"/>
        <end position="85"/>
    </location>
</feature>
<feature type="compositionally biased region" description="Basic and acidic residues" evidence="1">
    <location>
        <begin position="302"/>
        <end position="318"/>
    </location>
</feature>
<protein>
    <submittedName>
        <fullName evidence="3">Uncharacterized protein</fullName>
    </submittedName>
</protein>
<comment type="caution">
    <text evidence="3">The sequence shown here is derived from an EMBL/GenBank/DDBJ whole genome shotgun (WGS) entry which is preliminary data.</text>
</comment>
<feature type="compositionally biased region" description="Polar residues" evidence="1">
    <location>
        <begin position="94"/>
        <end position="108"/>
    </location>
</feature>
<feature type="compositionally biased region" description="Basic and acidic residues" evidence="1">
    <location>
        <begin position="161"/>
        <end position="185"/>
    </location>
</feature>
<proteinExistence type="predicted"/>
<name>A0AAN9AG41_HALRR</name>
<gene>
    <name evidence="3" type="ORF">SK128_009799</name>
</gene>
<feature type="region of interest" description="Disordered" evidence="1">
    <location>
        <begin position="436"/>
        <end position="456"/>
    </location>
</feature>
<feature type="compositionally biased region" description="Basic and acidic residues" evidence="1">
    <location>
        <begin position="214"/>
        <end position="249"/>
    </location>
</feature>
<keyword evidence="2" id="KW-0732">Signal</keyword>
<accession>A0AAN9AG41</accession>
<evidence type="ECO:0000313" key="4">
    <source>
        <dbReference type="Proteomes" id="UP001381693"/>
    </source>
</evidence>
<evidence type="ECO:0000256" key="1">
    <source>
        <dbReference type="SAM" id="MobiDB-lite"/>
    </source>
</evidence>
<feature type="region of interest" description="Disordered" evidence="1">
    <location>
        <begin position="399"/>
        <end position="421"/>
    </location>
</feature>
<feature type="region of interest" description="Disordered" evidence="1">
    <location>
        <begin position="302"/>
        <end position="323"/>
    </location>
</feature>
<dbReference type="EMBL" id="JAXCGZ010000275">
    <property type="protein sequence ID" value="KAK7086257.1"/>
    <property type="molecule type" value="Genomic_DNA"/>
</dbReference>